<dbReference type="Proteomes" id="UP000184462">
    <property type="component" value="Unassembled WGS sequence"/>
</dbReference>
<dbReference type="Gene3D" id="1.10.150.320">
    <property type="entry name" value="Photosystem II 12 kDa extrinsic protein"/>
    <property type="match status" value="2"/>
</dbReference>
<dbReference type="GO" id="GO:0015627">
    <property type="term" value="C:type II protein secretion system complex"/>
    <property type="evidence" value="ECO:0007669"/>
    <property type="project" value="TreeGrafter"/>
</dbReference>
<proteinExistence type="predicted"/>
<dbReference type="GO" id="GO:0015628">
    <property type="term" value="P:protein secretion by the type II secretion system"/>
    <property type="evidence" value="ECO:0007669"/>
    <property type="project" value="TreeGrafter"/>
</dbReference>
<sequence>MKPQKSQLVWTTSDRVGIFALLILIGGLITGVYFAKQSKNSSDFTIDEPAHQNILQIVDSLKNKQNQQKSFKIYPFNPNFITDYKAYSLKMPTEAFDKLQAYRNKGQWINSKADFKKVTGVSDDWMKTYSGYFKFPDWVIEQQQKQIDHQKLAEKELSFDEKKDLNLANIEDLIKIKGVGDYYAKKIIQRRERLNGFRGDVQLKDVYGLSYEVENEIMKYYTVKTSTKNKLIDINTASIIQLQQIPYFDYELARKIFNFIKLREGISSFDELNKIKDFPTYKIPQLKLYLNIQ</sequence>
<dbReference type="PANTHER" id="PTHR21180">
    <property type="entry name" value="ENDONUCLEASE/EXONUCLEASE/PHOSPHATASE FAMILY DOMAIN-CONTAINING PROTEIN 1"/>
    <property type="match status" value="1"/>
</dbReference>
<dbReference type="STRING" id="1155689.SAMN05444278_10766"/>
<evidence type="ECO:0000256" key="1">
    <source>
        <dbReference type="SAM" id="Phobius"/>
    </source>
</evidence>
<protein>
    <submittedName>
        <fullName evidence="2">DNA uptake protein ComE</fullName>
    </submittedName>
</protein>
<keyword evidence="1" id="KW-1133">Transmembrane helix</keyword>
<feature type="transmembrane region" description="Helical" evidence="1">
    <location>
        <begin position="16"/>
        <end position="35"/>
    </location>
</feature>
<dbReference type="Pfam" id="PF12836">
    <property type="entry name" value="HHH_3"/>
    <property type="match status" value="2"/>
</dbReference>
<evidence type="ECO:0000313" key="3">
    <source>
        <dbReference type="Proteomes" id="UP000184462"/>
    </source>
</evidence>
<keyword evidence="3" id="KW-1185">Reference proteome</keyword>
<accession>A0A1M4X232</accession>
<reference evidence="2 3" key="1">
    <citation type="submission" date="2016-11" db="EMBL/GenBank/DDBJ databases">
        <authorList>
            <person name="Jaros S."/>
            <person name="Januszkiewicz K."/>
            <person name="Wedrychowicz H."/>
        </authorList>
    </citation>
    <scope>NUCLEOTIDE SEQUENCE [LARGE SCALE GENOMIC DNA]</scope>
    <source>
        <strain evidence="2 3">DSM 25661</strain>
    </source>
</reference>
<dbReference type="InterPro" id="IPR010994">
    <property type="entry name" value="RuvA_2-like"/>
</dbReference>
<name>A0A1M4X232_9FLAO</name>
<keyword evidence="1" id="KW-0812">Transmembrane</keyword>
<dbReference type="RefSeq" id="WP_073193334.1">
    <property type="nucleotide sequence ID" value="NZ_FQTW01000007.1"/>
</dbReference>
<evidence type="ECO:0000313" key="2">
    <source>
        <dbReference type="EMBL" id="SHE87413.1"/>
    </source>
</evidence>
<dbReference type="AlphaFoldDB" id="A0A1M4X232"/>
<dbReference type="EMBL" id="FQTW01000007">
    <property type="protein sequence ID" value="SHE87413.1"/>
    <property type="molecule type" value="Genomic_DNA"/>
</dbReference>
<dbReference type="InterPro" id="IPR051675">
    <property type="entry name" value="Endo/Exo/Phosphatase_dom_1"/>
</dbReference>
<gene>
    <name evidence="2" type="ORF">SAMN05444278_10766</name>
</gene>
<organism evidence="2 3">
    <name type="scientific">Psychroflexus salarius</name>
    <dbReference type="NCBI Taxonomy" id="1155689"/>
    <lineage>
        <taxon>Bacteria</taxon>
        <taxon>Pseudomonadati</taxon>
        <taxon>Bacteroidota</taxon>
        <taxon>Flavobacteriia</taxon>
        <taxon>Flavobacteriales</taxon>
        <taxon>Flavobacteriaceae</taxon>
        <taxon>Psychroflexus</taxon>
    </lineage>
</organism>
<keyword evidence="1" id="KW-0472">Membrane</keyword>
<dbReference type="PANTHER" id="PTHR21180:SF32">
    <property type="entry name" value="ENDONUCLEASE_EXONUCLEASE_PHOSPHATASE FAMILY DOMAIN-CONTAINING PROTEIN 1"/>
    <property type="match status" value="1"/>
</dbReference>
<dbReference type="SUPFAM" id="SSF47781">
    <property type="entry name" value="RuvA domain 2-like"/>
    <property type="match status" value="2"/>
</dbReference>